<dbReference type="PIRSF" id="PIRSF000478">
    <property type="entry name" value="TP_PyNP"/>
    <property type="match status" value="1"/>
</dbReference>
<dbReference type="InterPro" id="IPR036320">
    <property type="entry name" value="Glycosyl_Trfase_fam3_N_dom_sf"/>
</dbReference>
<comment type="similarity">
    <text evidence="3">Belongs to the thymidine/pyrimidine-nucleoside phosphorylase family.</text>
</comment>
<gene>
    <name evidence="12" type="primary">pdp</name>
    <name evidence="12" type="ORF">R50_0801</name>
</gene>
<evidence type="ECO:0000313" key="12">
    <source>
        <dbReference type="EMBL" id="CAB1128307.1"/>
    </source>
</evidence>
<dbReference type="KEGG" id="hfv:R50_0801"/>
<dbReference type="PROSITE" id="PS00647">
    <property type="entry name" value="THYMID_PHOSPHORYLASE"/>
    <property type="match status" value="1"/>
</dbReference>
<dbReference type="SUPFAM" id="SSF52418">
    <property type="entry name" value="Nucleoside phosphorylase/phosphoribosyltransferase catalytic domain"/>
    <property type="match status" value="1"/>
</dbReference>
<dbReference type="SUPFAM" id="SSF54680">
    <property type="entry name" value="Pyrimidine nucleoside phosphorylase C-terminal domain"/>
    <property type="match status" value="1"/>
</dbReference>
<evidence type="ECO:0000256" key="7">
    <source>
        <dbReference type="ARBA" id="ARBA00022676"/>
    </source>
</evidence>
<dbReference type="InterPro" id="IPR000312">
    <property type="entry name" value="Glycosyl_Trfase_fam3"/>
</dbReference>
<dbReference type="GO" id="GO:0005829">
    <property type="term" value="C:cytosol"/>
    <property type="evidence" value="ECO:0007669"/>
    <property type="project" value="TreeGrafter"/>
</dbReference>
<comment type="function">
    <text evidence="2">Catalyzes phosphorolysis of the pyrimidine nucleosides uridine, thymidine and 2'-deoxyuridine with the formation of the corresponding pyrimidine base and ribose-1-phosphate.</text>
</comment>
<evidence type="ECO:0000313" key="13">
    <source>
        <dbReference type="Proteomes" id="UP000503399"/>
    </source>
</evidence>
<comment type="subunit">
    <text evidence="4">Homodimer.</text>
</comment>
<keyword evidence="7 12" id="KW-0328">Glycosyltransferase</keyword>
<dbReference type="InterPro" id="IPR018090">
    <property type="entry name" value="Pyrmidine_PPas_bac/euk"/>
</dbReference>
<dbReference type="InterPro" id="IPR035902">
    <property type="entry name" value="Nuc_phospho_transferase"/>
</dbReference>
<dbReference type="GO" id="GO:0009032">
    <property type="term" value="F:thymidine phosphorylase activity"/>
    <property type="evidence" value="ECO:0007669"/>
    <property type="project" value="TreeGrafter"/>
</dbReference>
<evidence type="ECO:0000256" key="3">
    <source>
        <dbReference type="ARBA" id="ARBA00006915"/>
    </source>
</evidence>
<sequence length="431" mass="44560">MLDLIAKTRDRIPLTPAEIGTLVAGITDGRWPDYQLAAWLMAAYLNGLSEAETFALADAMARSGTPPAEPLGVVDKHSTGGVGDKTTLVLAPLVASLGIPVAKMSGRGLGHTGGTLDKLEAIPGFRVALDTAAVRRQVAAVGVAVVAQSPQLAPADGRLYALRDVTATVDSIPLIATSVMSKKLAAGTPNIVLDVKTGRGAFMRDRQRARELAGLMVRIGTAHGRRVRALLTNMDQPLGWAVGNALEVNEAAACLQNQGPADLREEVLHLAGHMVALVRGTGADAGREEAACALADGRGWDRFQRWITAQGGDAGAVARGLPVAPVQRVWRADRTAVIAAVDARRVGEAALALGAGRHRLGDRVDPAVGVLCRAKTGQTVRPGDELGVVYARSAAAAEDALAALGAAVTWSAEAVAPPPLVWEVLGGGEPA</sequence>
<evidence type="ECO:0000256" key="6">
    <source>
        <dbReference type="ARBA" id="ARBA00014680"/>
    </source>
</evidence>
<dbReference type="InterPro" id="IPR017459">
    <property type="entry name" value="Glycosyl_Trfase_fam3_N_dom"/>
</dbReference>
<dbReference type="NCBIfam" id="NF004490">
    <property type="entry name" value="PRK05820.1"/>
    <property type="match status" value="1"/>
</dbReference>
<dbReference type="EC" id="2.4.2.2" evidence="5"/>
<dbReference type="InterPro" id="IPR000053">
    <property type="entry name" value="Thymidine/pyrmidine_PPase"/>
</dbReference>
<dbReference type="PANTHER" id="PTHR10515:SF0">
    <property type="entry name" value="THYMIDINE PHOSPHORYLASE"/>
    <property type="match status" value="1"/>
</dbReference>
<evidence type="ECO:0000259" key="11">
    <source>
        <dbReference type="SMART" id="SM00941"/>
    </source>
</evidence>
<evidence type="ECO:0000256" key="9">
    <source>
        <dbReference type="ARBA" id="ARBA00048453"/>
    </source>
</evidence>
<dbReference type="InterPro" id="IPR017872">
    <property type="entry name" value="Pyrmidine_PPase_CS"/>
</dbReference>
<evidence type="ECO:0000256" key="5">
    <source>
        <dbReference type="ARBA" id="ARBA00011889"/>
    </source>
</evidence>
<dbReference type="FunFam" id="3.40.1030.10:FF:000003">
    <property type="entry name" value="Pyrimidine-nucleoside phosphorylase"/>
    <property type="match status" value="1"/>
</dbReference>
<dbReference type="Pfam" id="PF00591">
    <property type="entry name" value="Glycos_transf_3"/>
    <property type="match status" value="1"/>
</dbReference>
<dbReference type="Pfam" id="PF07831">
    <property type="entry name" value="PYNP_C"/>
    <property type="match status" value="1"/>
</dbReference>
<keyword evidence="8 12" id="KW-0808">Transferase</keyword>
<dbReference type="SUPFAM" id="SSF47648">
    <property type="entry name" value="Nucleoside phosphorylase/phosphoribosyltransferase N-terminal domain"/>
    <property type="match status" value="1"/>
</dbReference>
<organism evidence="12 13">
    <name type="scientific">Candidatus Hydrogenisulfobacillus filiaventi</name>
    <dbReference type="NCBI Taxonomy" id="2707344"/>
    <lineage>
        <taxon>Bacteria</taxon>
        <taxon>Bacillati</taxon>
        <taxon>Bacillota</taxon>
        <taxon>Clostridia</taxon>
        <taxon>Eubacteriales</taxon>
        <taxon>Clostridiales Family XVII. Incertae Sedis</taxon>
        <taxon>Candidatus Hydrogenisulfobacillus</taxon>
    </lineage>
</organism>
<dbReference type="Gene3D" id="1.20.970.10">
    <property type="entry name" value="Transferase, Pyrimidine Nucleoside Phosphorylase, Chain C"/>
    <property type="match status" value="1"/>
</dbReference>
<dbReference type="Proteomes" id="UP000503399">
    <property type="component" value="Chromosome"/>
</dbReference>
<comment type="catalytic activity">
    <reaction evidence="9">
        <text>uridine + phosphate = alpha-D-ribose 1-phosphate + uracil</text>
        <dbReference type="Rhea" id="RHEA:24388"/>
        <dbReference type="ChEBI" id="CHEBI:16704"/>
        <dbReference type="ChEBI" id="CHEBI:17568"/>
        <dbReference type="ChEBI" id="CHEBI:43474"/>
        <dbReference type="ChEBI" id="CHEBI:57720"/>
        <dbReference type="EC" id="2.4.2.2"/>
    </reaction>
</comment>
<dbReference type="GO" id="GO:0006213">
    <property type="term" value="P:pyrimidine nucleoside metabolic process"/>
    <property type="evidence" value="ECO:0007669"/>
    <property type="project" value="InterPro"/>
</dbReference>
<dbReference type="Gene3D" id="3.90.1170.30">
    <property type="entry name" value="Pyrimidine nucleoside phosphorylase-like, C-terminal domain"/>
    <property type="match status" value="1"/>
</dbReference>
<comment type="catalytic activity">
    <reaction evidence="1">
        <text>2'-deoxyuridine + phosphate = 2-deoxy-alpha-D-ribose 1-phosphate + uracil</text>
        <dbReference type="Rhea" id="RHEA:22824"/>
        <dbReference type="ChEBI" id="CHEBI:16450"/>
        <dbReference type="ChEBI" id="CHEBI:17568"/>
        <dbReference type="ChEBI" id="CHEBI:43474"/>
        <dbReference type="ChEBI" id="CHEBI:57259"/>
        <dbReference type="EC" id="2.4.2.2"/>
    </reaction>
</comment>
<feature type="domain" description="Pyrimidine nucleoside phosphorylase C-terminal" evidence="11">
    <location>
        <begin position="337"/>
        <end position="411"/>
    </location>
</feature>
<name>A0A6F8ZEV5_9FIRM</name>
<dbReference type="EMBL" id="LR778114">
    <property type="protein sequence ID" value="CAB1128307.1"/>
    <property type="molecule type" value="Genomic_DNA"/>
</dbReference>
<evidence type="ECO:0000256" key="1">
    <source>
        <dbReference type="ARBA" id="ARBA00001066"/>
    </source>
</evidence>
<dbReference type="GO" id="GO:0006206">
    <property type="term" value="P:pyrimidine nucleobase metabolic process"/>
    <property type="evidence" value="ECO:0007669"/>
    <property type="project" value="InterPro"/>
</dbReference>
<comment type="catalytic activity">
    <reaction evidence="10">
        <text>thymidine + phosphate = 2-deoxy-alpha-D-ribose 1-phosphate + thymine</text>
        <dbReference type="Rhea" id="RHEA:16037"/>
        <dbReference type="ChEBI" id="CHEBI:17748"/>
        <dbReference type="ChEBI" id="CHEBI:17821"/>
        <dbReference type="ChEBI" id="CHEBI:43474"/>
        <dbReference type="ChEBI" id="CHEBI:57259"/>
        <dbReference type="EC" id="2.4.2.2"/>
    </reaction>
</comment>
<proteinExistence type="inferred from homology"/>
<reference evidence="12 13" key="1">
    <citation type="submission" date="2020-02" db="EMBL/GenBank/DDBJ databases">
        <authorList>
            <person name="Hogendoorn C."/>
        </authorList>
    </citation>
    <scope>NUCLEOTIDE SEQUENCE [LARGE SCALE GENOMIC DNA]</scope>
    <source>
        <strain evidence="12">R501</strain>
    </source>
</reference>
<accession>A0A6F8ZEV5</accession>
<dbReference type="PANTHER" id="PTHR10515">
    <property type="entry name" value="THYMIDINE PHOSPHORYLASE"/>
    <property type="match status" value="1"/>
</dbReference>
<keyword evidence="13" id="KW-1185">Reference proteome</keyword>
<dbReference type="InterPro" id="IPR036566">
    <property type="entry name" value="PYNP-like_C_sf"/>
</dbReference>
<dbReference type="AlphaFoldDB" id="A0A6F8ZEV5"/>
<dbReference type="SMART" id="SM00941">
    <property type="entry name" value="PYNP_C"/>
    <property type="match status" value="1"/>
</dbReference>
<dbReference type="GO" id="GO:0004645">
    <property type="term" value="F:1,4-alpha-oligoglucan phosphorylase activity"/>
    <property type="evidence" value="ECO:0007669"/>
    <property type="project" value="InterPro"/>
</dbReference>
<evidence type="ECO:0000256" key="4">
    <source>
        <dbReference type="ARBA" id="ARBA00011738"/>
    </source>
</evidence>
<protein>
    <recommendedName>
        <fullName evidence="6">Pyrimidine-nucleoside phosphorylase</fullName>
        <ecNumber evidence="5">2.4.2.2</ecNumber>
    </recommendedName>
</protein>
<dbReference type="NCBIfam" id="TIGR02644">
    <property type="entry name" value="Y_phosphoryl"/>
    <property type="match status" value="1"/>
</dbReference>
<evidence type="ECO:0000256" key="8">
    <source>
        <dbReference type="ARBA" id="ARBA00022679"/>
    </source>
</evidence>
<dbReference type="Pfam" id="PF02885">
    <property type="entry name" value="Glycos_trans_3N"/>
    <property type="match status" value="1"/>
</dbReference>
<dbReference type="InterPro" id="IPR013102">
    <property type="entry name" value="PYNP_C"/>
</dbReference>
<evidence type="ECO:0000256" key="2">
    <source>
        <dbReference type="ARBA" id="ARBA00003877"/>
    </source>
</evidence>
<dbReference type="Gene3D" id="3.40.1030.10">
    <property type="entry name" value="Nucleoside phosphorylase/phosphoribosyltransferase catalytic domain"/>
    <property type="match status" value="1"/>
</dbReference>
<evidence type="ECO:0000256" key="10">
    <source>
        <dbReference type="ARBA" id="ARBA00048525"/>
    </source>
</evidence>